<protein>
    <recommendedName>
        <fullName evidence="5">2-dehydro-3-deoxy-phosphogluconate aldolase</fullName>
        <ecNumber evidence="5">4.1.2.14</ecNumber>
    </recommendedName>
</protein>
<dbReference type="RefSeq" id="WP_014444761.1">
    <property type="nucleotide sequence ID" value="NC_017093.1"/>
</dbReference>
<gene>
    <name evidence="9" type="ordered locus">AMIS_46520</name>
</gene>
<dbReference type="InterPro" id="IPR031338">
    <property type="entry name" value="KDPG/KHG_AS_2"/>
</dbReference>
<dbReference type="EMBL" id="AP012319">
    <property type="protein sequence ID" value="BAL89872.1"/>
    <property type="molecule type" value="Genomic_DNA"/>
</dbReference>
<keyword evidence="8" id="KW-0119">Carbohydrate metabolism</keyword>
<evidence type="ECO:0000256" key="6">
    <source>
        <dbReference type="ARBA" id="ARBA00023239"/>
    </source>
</evidence>
<comment type="subunit">
    <text evidence="4">Homotrimer.</text>
</comment>
<dbReference type="AlphaFoldDB" id="I0HA35"/>
<evidence type="ECO:0000256" key="8">
    <source>
        <dbReference type="ARBA" id="ARBA00023277"/>
    </source>
</evidence>
<evidence type="ECO:0000256" key="4">
    <source>
        <dbReference type="ARBA" id="ARBA00011233"/>
    </source>
</evidence>
<comment type="pathway">
    <text evidence="2">Carbohydrate acid metabolism; 2-dehydro-3-deoxy-D-gluconate degradation; D-glyceraldehyde 3-phosphate and pyruvate from 2-dehydro-3-deoxy-D-gluconate: step 2/2.</text>
</comment>
<comment type="similarity">
    <text evidence="3">Belongs to the KHG/KDPG aldolase family.</text>
</comment>
<dbReference type="PROSITE" id="PS00159">
    <property type="entry name" value="ALDOLASE_KDPG_KHG_1"/>
    <property type="match status" value="1"/>
</dbReference>
<organism evidence="9 10">
    <name type="scientific">Actinoplanes missouriensis (strain ATCC 14538 / DSM 43046 / CBS 188.64 / JCM 3121 / NBRC 102363 / NCIMB 12654 / NRRL B-3342 / UNCC 431)</name>
    <dbReference type="NCBI Taxonomy" id="512565"/>
    <lineage>
        <taxon>Bacteria</taxon>
        <taxon>Bacillati</taxon>
        <taxon>Actinomycetota</taxon>
        <taxon>Actinomycetes</taxon>
        <taxon>Micromonosporales</taxon>
        <taxon>Micromonosporaceae</taxon>
        <taxon>Actinoplanes</taxon>
    </lineage>
</organism>
<evidence type="ECO:0000313" key="10">
    <source>
        <dbReference type="Proteomes" id="UP000007882"/>
    </source>
</evidence>
<dbReference type="InterPro" id="IPR000887">
    <property type="entry name" value="Aldlse_KDPG_KHG"/>
</dbReference>
<dbReference type="EC" id="4.1.2.14" evidence="5"/>
<evidence type="ECO:0000256" key="7">
    <source>
        <dbReference type="ARBA" id="ARBA00023270"/>
    </source>
</evidence>
<sequence>MSFLDGHAVVPVVVLDDPGRAAALGEALVGGGLPIAEVTLRTPGALAGIAAMAENPDLLVGAGTVLTAAQADAAVEAGARFVVSPGLSRAVVERCRALRVPVLPGVATATEVLAAADLGLDAVKFFPAATSGGAPAVAALAAVFAGMRFVPTGGITAANAGEYLALPSVLAVGGSWMVPRDAEPDRLRELIGGVGAVVAAAGR</sequence>
<dbReference type="PROSITE" id="PS00160">
    <property type="entry name" value="ALDOLASE_KDPG_KHG_2"/>
    <property type="match status" value="1"/>
</dbReference>
<dbReference type="PANTHER" id="PTHR30246">
    <property type="entry name" value="2-KETO-3-DEOXY-6-PHOSPHOGLUCONATE ALDOLASE"/>
    <property type="match status" value="1"/>
</dbReference>
<keyword evidence="7" id="KW-0704">Schiff base</keyword>
<reference evidence="9 10" key="1">
    <citation type="submission" date="2012-02" db="EMBL/GenBank/DDBJ databases">
        <title>Complete genome sequence of Actinoplanes missouriensis 431 (= NBRC 102363).</title>
        <authorList>
            <person name="Ohnishi Y."/>
            <person name="Ishikawa J."/>
            <person name="Sekine M."/>
            <person name="Hosoyama A."/>
            <person name="Harada T."/>
            <person name="Narita H."/>
            <person name="Hata T."/>
            <person name="Konno Y."/>
            <person name="Tutikane K."/>
            <person name="Fujita N."/>
            <person name="Horinouchi S."/>
            <person name="Hayakawa M."/>
        </authorList>
    </citation>
    <scope>NUCLEOTIDE SEQUENCE [LARGE SCALE GENOMIC DNA]</scope>
    <source>
        <strain evidence="10">ATCC 14538 / DSM 43046 / CBS 188.64 / JCM 3121 / NBRC 102363 / NCIMB 12654 / NRRL B-3342 / UNCC 431</strain>
    </source>
</reference>
<dbReference type="CDD" id="cd00452">
    <property type="entry name" value="KDPG_aldolase"/>
    <property type="match status" value="1"/>
</dbReference>
<proteinExistence type="inferred from homology"/>
<evidence type="ECO:0000256" key="2">
    <source>
        <dbReference type="ARBA" id="ARBA00004736"/>
    </source>
</evidence>
<dbReference type="PANTHER" id="PTHR30246:SF1">
    <property type="entry name" value="2-DEHYDRO-3-DEOXY-6-PHOSPHOGALACTONATE ALDOLASE-RELATED"/>
    <property type="match status" value="1"/>
</dbReference>
<keyword evidence="6" id="KW-0456">Lyase</keyword>
<dbReference type="HOGENOM" id="CLU_077795_1_1_11"/>
<keyword evidence="10" id="KW-1185">Reference proteome</keyword>
<dbReference type="InterPro" id="IPR013785">
    <property type="entry name" value="Aldolase_TIM"/>
</dbReference>
<name>I0HA35_ACTM4</name>
<dbReference type="Pfam" id="PF01081">
    <property type="entry name" value="Aldolase"/>
    <property type="match status" value="1"/>
</dbReference>
<evidence type="ECO:0000256" key="3">
    <source>
        <dbReference type="ARBA" id="ARBA00006906"/>
    </source>
</evidence>
<dbReference type="Proteomes" id="UP000007882">
    <property type="component" value="Chromosome"/>
</dbReference>
<dbReference type="PATRIC" id="fig|512565.3.peg.4637"/>
<evidence type="ECO:0000256" key="5">
    <source>
        <dbReference type="ARBA" id="ARBA00013063"/>
    </source>
</evidence>
<dbReference type="KEGG" id="ams:AMIS_46520"/>
<dbReference type="GO" id="GO:0008675">
    <property type="term" value="F:2-dehydro-3-deoxy-phosphogluconate aldolase activity"/>
    <property type="evidence" value="ECO:0007669"/>
    <property type="project" value="UniProtKB-EC"/>
</dbReference>
<accession>I0HA35</accession>
<evidence type="ECO:0000256" key="1">
    <source>
        <dbReference type="ARBA" id="ARBA00000654"/>
    </source>
</evidence>
<dbReference type="NCBIfam" id="TIGR01182">
    <property type="entry name" value="eda"/>
    <property type="match status" value="1"/>
</dbReference>
<dbReference type="STRING" id="512565.AMIS_46520"/>
<dbReference type="InterPro" id="IPR031337">
    <property type="entry name" value="KDPG/KHG_AS_1"/>
</dbReference>
<evidence type="ECO:0000313" key="9">
    <source>
        <dbReference type="EMBL" id="BAL89872.1"/>
    </source>
</evidence>
<dbReference type="OrthoDB" id="9805177at2"/>
<dbReference type="eggNOG" id="COG0800">
    <property type="taxonomic scope" value="Bacteria"/>
</dbReference>
<comment type="catalytic activity">
    <reaction evidence="1">
        <text>2-dehydro-3-deoxy-6-phospho-D-gluconate = D-glyceraldehyde 3-phosphate + pyruvate</text>
        <dbReference type="Rhea" id="RHEA:17089"/>
        <dbReference type="ChEBI" id="CHEBI:15361"/>
        <dbReference type="ChEBI" id="CHEBI:57569"/>
        <dbReference type="ChEBI" id="CHEBI:59776"/>
        <dbReference type="EC" id="4.1.2.14"/>
    </reaction>
</comment>
<dbReference type="SUPFAM" id="SSF51569">
    <property type="entry name" value="Aldolase"/>
    <property type="match status" value="1"/>
</dbReference>
<dbReference type="Gene3D" id="3.20.20.70">
    <property type="entry name" value="Aldolase class I"/>
    <property type="match status" value="1"/>
</dbReference>